<sequence length="448" mass="50305">MPNSNTQNALLRLGVLLQLQKRAQKASSNELPFVFVNETRTLVPYRQAVFWSYDSKRTWRVTAVSGLSTPDQGAPFVLWLQELAKEFEGLGLHTQTQMIQANMFPQKQVSAWQEWLPPEGLWLPFFVGSKLIGALALFREQAFRKDEQELLEHLCGCYALCLPRKSEQTTLVKLKKTLNSSTKRLWLLLFIFILLWIPVRQSVLAPAEVIAVQPVHIRAGLDGVVKEFFVQPNQKVSIGTPLIAMEDDQLKTKITVAQKSIDVAMAELQQTQQLSLTDPRSKIRLPMLQGRIAQLAAELSLVRSQLERVVIISPSEGIVLIDNPSIWLGRPVRIGEKIMELAKPEAVQLEITLPISESLPLQQGDSVLFFSNISPHSPLSATLDYIGYQASEYPATGLAFTLRAKLLPGQPLPKLGLRGTVKLYGDRSPFILLILRKPILQVRQWLGL</sequence>
<dbReference type="STRING" id="1121455.SAMN02745728_01222"/>
<dbReference type="RefSeq" id="WP_072696901.1">
    <property type="nucleotide sequence ID" value="NZ_FRDI01000004.1"/>
</dbReference>
<evidence type="ECO:0000256" key="2">
    <source>
        <dbReference type="ARBA" id="ARBA00023054"/>
    </source>
</evidence>
<keyword evidence="3" id="KW-0812">Transmembrane</keyword>
<gene>
    <name evidence="4" type="ORF">SAMN02745728_01222</name>
</gene>
<proteinExistence type="predicted"/>
<evidence type="ECO:0000256" key="3">
    <source>
        <dbReference type="SAM" id="Phobius"/>
    </source>
</evidence>
<dbReference type="Gene3D" id="2.40.50.100">
    <property type="match status" value="1"/>
</dbReference>
<evidence type="ECO:0000313" key="4">
    <source>
        <dbReference type="EMBL" id="SHN61432.1"/>
    </source>
</evidence>
<dbReference type="GO" id="GO:0030313">
    <property type="term" value="C:cell envelope"/>
    <property type="evidence" value="ECO:0007669"/>
    <property type="project" value="UniProtKB-SubCell"/>
</dbReference>
<dbReference type="EMBL" id="FRDI01000004">
    <property type="protein sequence ID" value="SHN61432.1"/>
    <property type="molecule type" value="Genomic_DNA"/>
</dbReference>
<protein>
    <submittedName>
        <fullName evidence="4">HlyD family secretion protein</fullName>
    </submittedName>
</protein>
<dbReference type="SUPFAM" id="SSF111369">
    <property type="entry name" value="HlyD-like secretion proteins"/>
    <property type="match status" value="1"/>
</dbReference>
<dbReference type="Proteomes" id="UP000186469">
    <property type="component" value="Unassembled WGS sequence"/>
</dbReference>
<feature type="transmembrane region" description="Helical" evidence="3">
    <location>
        <begin position="185"/>
        <end position="203"/>
    </location>
</feature>
<keyword evidence="5" id="KW-1185">Reference proteome</keyword>
<dbReference type="OrthoDB" id="9763546at2"/>
<dbReference type="InterPro" id="IPR050465">
    <property type="entry name" value="UPF0194_transport"/>
</dbReference>
<dbReference type="AlphaFoldDB" id="A0A1M7SSG5"/>
<comment type="subcellular location">
    <subcellularLocation>
        <location evidence="1">Cell envelope</location>
    </subcellularLocation>
</comment>
<keyword evidence="3" id="KW-1133">Transmembrane helix</keyword>
<evidence type="ECO:0000256" key="1">
    <source>
        <dbReference type="ARBA" id="ARBA00004196"/>
    </source>
</evidence>
<keyword evidence="3" id="KW-0472">Membrane</keyword>
<keyword evidence="2" id="KW-0175">Coiled coil</keyword>
<accession>A0A1M7SSG5</accession>
<evidence type="ECO:0000313" key="5">
    <source>
        <dbReference type="Proteomes" id="UP000186469"/>
    </source>
</evidence>
<reference evidence="4 5" key="1">
    <citation type="submission" date="2016-12" db="EMBL/GenBank/DDBJ databases">
        <authorList>
            <person name="Song W.-J."/>
            <person name="Kurnit D.M."/>
        </authorList>
    </citation>
    <scope>NUCLEOTIDE SEQUENCE [LARGE SCALE GENOMIC DNA]</scope>
    <source>
        <strain evidence="4 5">DSM 11393</strain>
    </source>
</reference>
<organism evidence="4 5">
    <name type="scientific">Desulfovibrio litoralis DSM 11393</name>
    <dbReference type="NCBI Taxonomy" id="1121455"/>
    <lineage>
        <taxon>Bacteria</taxon>
        <taxon>Pseudomonadati</taxon>
        <taxon>Thermodesulfobacteriota</taxon>
        <taxon>Desulfovibrionia</taxon>
        <taxon>Desulfovibrionales</taxon>
        <taxon>Desulfovibrionaceae</taxon>
        <taxon>Desulfovibrio</taxon>
    </lineage>
</organism>
<dbReference type="SUPFAM" id="SSF55781">
    <property type="entry name" value="GAF domain-like"/>
    <property type="match status" value="1"/>
</dbReference>
<dbReference type="PANTHER" id="PTHR32347">
    <property type="entry name" value="EFFLUX SYSTEM COMPONENT YKNX-RELATED"/>
    <property type="match status" value="1"/>
</dbReference>
<name>A0A1M7SSG5_9BACT</name>